<comment type="cofactor">
    <cofactor evidence="1 5">
        <name>pyridoxal 5'-phosphate</name>
        <dbReference type="ChEBI" id="CHEBI:597326"/>
    </cofactor>
</comment>
<dbReference type="CDD" id="cd00614">
    <property type="entry name" value="CGS_like"/>
    <property type="match status" value="1"/>
</dbReference>
<dbReference type="Gene3D" id="3.90.1150.10">
    <property type="entry name" value="Aspartate Aminotransferase, domain 1"/>
    <property type="match status" value="1"/>
</dbReference>
<evidence type="ECO:0000313" key="6">
    <source>
        <dbReference type="EMBL" id="AOW99235.1"/>
    </source>
</evidence>
<dbReference type="InterPro" id="IPR015424">
    <property type="entry name" value="PyrdxlP-dep_Trfase"/>
</dbReference>
<dbReference type="InterPro" id="IPR015422">
    <property type="entry name" value="PyrdxlP-dep_Trfase_small"/>
</dbReference>
<dbReference type="OrthoDB" id="9780685at2"/>
<dbReference type="PANTHER" id="PTHR11808">
    <property type="entry name" value="TRANS-SULFURATION ENZYME FAMILY MEMBER"/>
    <property type="match status" value="1"/>
</dbReference>
<dbReference type="InterPro" id="IPR000277">
    <property type="entry name" value="Cys/Met-Metab_PyrdxlP-dep_enz"/>
</dbReference>
<comment type="similarity">
    <text evidence="2 5">Belongs to the trans-sulfuration enzymes family.</text>
</comment>
<feature type="modified residue" description="N6-(pyridoxal phosphate)lysine" evidence="4">
    <location>
        <position position="196"/>
    </location>
</feature>
<gene>
    <name evidence="6" type="ORF">BJP34_06990</name>
</gene>
<dbReference type="GO" id="GO:0004123">
    <property type="term" value="F:cystathionine gamma-lyase activity"/>
    <property type="evidence" value="ECO:0007669"/>
    <property type="project" value="TreeGrafter"/>
</dbReference>
<dbReference type="KEGG" id="mpro:BJP34_06990"/>
<evidence type="ECO:0000313" key="7">
    <source>
        <dbReference type="Proteomes" id="UP000177870"/>
    </source>
</evidence>
<dbReference type="EMBL" id="CP017599">
    <property type="protein sequence ID" value="AOW99235.1"/>
    <property type="molecule type" value="Genomic_DNA"/>
</dbReference>
<dbReference type="Gene3D" id="3.40.640.10">
    <property type="entry name" value="Type I PLP-dependent aspartate aminotransferase-like (Major domain)"/>
    <property type="match status" value="1"/>
</dbReference>
<dbReference type="RefSeq" id="WP_070391723.1">
    <property type="nucleotide sequence ID" value="NZ_CP017599.1"/>
</dbReference>
<evidence type="ECO:0000256" key="4">
    <source>
        <dbReference type="PIRSR" id="PIRSR001434-2"/>
    </source>
</evidence>
<dbReference type="Pfam" id="PF01053">
    <property type="entry name" value="Cys_Met_Meta_PP"/>
    <property type="match status" value="1"/>
</dbReference>
<proteinExistence type="inferred from homology"/>
<dbReference type="FunFam" id="3.40.640.10:FF:000009">
    <property type="entry name" value="Cystathionine gamma-synthase homolog"/>
    <property type="match status" value="1"/>
</dbReference>
<keyword evidence="3 4" id="KW-0663">Pyridoxal phosphate</keyword>
<dbReference type="GO" id="GO:0005737">
    <property type="term" value="C:cytoplasm"/>
    <property type="evidence" value="ECO:0007669"/>
    <property type="project" value="TreeGrafter"/>
</dbReference>
<dbReference type="PROSITE" id="PS00868">
    <property type="entry name" value="CYS_MET_METAB_PP"/>
    <property type="match status" value="1"/>
</dbReference>
<organism evidence="6 7">
    <name type="scientific">Moorena producens PAL-8-15-08-1</name>
    <dbReference type="NCBI Taxonomy" id="1458985"/>
    <lineage>
        <taxon>Bacteria</taxon>
        <taxon>Bacillati</taxon>
        <taxon>Cyanobacteriota</taxon>
        <taxon>Cyanophyceae</taxon>
        <taxon>Coleofasciculales</taxon>
        <taxon>Coleofasciculaceae</taxon>
        <taxon>Moorena</taxon>
    </lineage>
</organism>
<sequence>MKIETLAVHAGHNIDSATGAVVSPIYLSTTFERQPDGSYPQGYNYSRDNNPNRDSLEKCLSKLEGGAAAAAFSSGSAATLSIFQALSPGDHVVAPIDSYTGTGFLLREVFGPWNLAVTFVDMANPTTVMEAVQPNTKLIWIETPSNPMLRITDISKIAHIAHNHNVYCVCDNTWATPISQRPLELGADLVIHSTTKYLGGHSDVLGGAVITKVKDEFFHKIKTIQMAGGSVAAPFDCWLLLRSIQTLPYRMRAHSENALKVARFLEEHSKVEAVHYPGLPNHRGHGIAAAQMNLFGGMISFQVKGNREDAFAFTGKVKVFTRATSLGGVESLVEHRASMEFPGTRTPDNLLRMSVGLEHTDDLLEDLAQALG</sequence>
<evidence type="ECO:0000256" key="3">
    <source>
        <dbReference type="ARBA" id="ARBA00022898"/>
    </source>
</evidence>
<dbReference type="GO" id="GO:0019343">
    <property type="term" value="P:cysteine biosynthetic process via cystathionine"/>
    <property type="evidence" value="ECO:0007669"/>
    <property type="project" value="TreeGrafter"/>
</dbReference>
<accession>A0A1D8TPC3</accession>
<dbReference type="PIRSF" id="PIRSF001434">
    <property type="entry name" value="CGS"/>
    <property type="match status" value="1"/>
</dbReference>
<reference evidence="7" key="1">
    <citation type="submission" date="2016-10" db="EMBL/GenBank/DDBJ databases">
        <title>Comparative genomics uncovers the prolific and rare metabolic potential of the cyanobacterial genus Moorea.</title>
        <authorList>
            <person name="Leao T."/>
            <person name="Castelao G."/>
            <person name="Korobeynikov A."/>
            <person name="Monroe E.A."/>
            <person name="Podell S."/>
            <person name="Glukhov E."/>
            <person name="Allen E."/>
            <person name="Gerwick W.H."/>
            <person name="Gerwick L."/>
        </authorList>
    </citation>
    <scope>NUCLEOTIDE SEQUENCE [LARGE SCALE GENOMIC DNA]</scope>
    <source>
        <strain evidence="7">PAL-8-15-08-1</strain>
    </source>
</reference>
<dbReference type="GO" id="GO:0019346">
    <property type="term" value="P:transsulfuration"/>
    <property type="evidence" value="ECO:0007669"/>
    <property type="project" value="InterPro"/>
</dbReference>
<dbReference type="AlphaFoldDB" id="A0A1D8TPC3"/>
<dbReference type="PANTHER" id="PTHR11808:SF15">
    <property type="entry name" value="CYSTATHIONINE GAMMA-LYASE"/>
    <property type="match status" value="1"/>
</dbReference>
<evidence type="ECO:0000256" key="5">
    <source>
        <dbReference type="RuleBase" id="RU362118"/>
    </source>
</evidence>
<dbReference type="InterPro" id="IPR015421">
    <property type="entry name" value="PyrdxlP-dep_Trfase_major"/>
</dbReference>
<dbReference type="SUPFAM" id="SSF53383">
    <property type="entry name" value="PLP-dependent transferases"/>
    <property type="match status" value="1"/>
</dbReference>
<dbReference type="Proteomes" id="UP000177870">
    <property type="component" value="Chromosome"/>
</dbReference>
<name>A0A1D8TPC3_9CYAN</name>
<dbReference type="STRING" id="1458985.BJP34_06990"/>
<dbReference type="GO" id="GO:0030170">
    <property type="term" value="F:pyridoxal phosphate binding"/>
    <property type="evidence" value="ECO:0007669"/>
    <property type="project" value="InterPro"/>
</dbReference>
<evidence type="ECO:0000256" key="1">
    <source>
        <dbReference type="ARBA" id="ARBA00001933"/>
    </source>
</evidence>
<protein>
    <submittedName>
        <fullName evidence="6">Cystathionine gamma-synthase</fullName>
    </submittedName>
</protein>
<dbReference type="InterPro" id="IPR054542">
    <property type="entry name" value="Cys_met_metab_PP"/>
</dbReference>
<evidence type="ECO:0000256" key="2">
    <source>
        <dbReference type="ARBA" id="ARBA00009077"/>
    </source>
</evidence>